<proteinExistence type="predicted"/>
<keyword evidence="3" id="KW-1185">Reference proteome</keyword>
<dbReference type="Gene3D" id="3.90.190.10">
    <property type="entry name" value="Protein tyrosine phosphatase superfamily"/>
    <property type="match status" value="1"/>
</dbReference>
<dbReference type="InterPro" id="IPR000340">
    <property type="entry name" value="Dual-sp_phosphatase_cat-dom"/>
</dbReference>
<dbReference type="PROSITE" id="PS50056">
    <property type="entry name" value="TYR_PHOSPHATASE_2"/>
    <property type="match status" value="1"/>
</dbReference>
<organism evidence="2 3">
    <name type="scientific">Filibacter tadaridae</name>
    <dbReference type="NCBI Taxonomy" id="2483811"/>
    <lineage>
        <taxon>Bacteria</taxon>
        <taxon>Bacillati</taxon>
        <taxon>Bacillota</taxon>
        <taxon>Bacilli</taxon>
        <taxon>Bacillales</taxon>
        <taxon>Caryophanaceae</taxon>
        <taxon>Filibacter</taxon>
    </lineage>
</organism>
<dbReference type="OrthoDB" id="2081133at2"/>
<dbReference type="InterPro" id="IPR020422">
    <property type="entry name" value="TYR_PHOSPHATASE_DUAL_dom"/>
</dbReference>
<dbReference type="Proteomes" id="UP000270468">
    <property type="component" value="Unassembled WGS sequence"/>
</dbReference>
<evidence type="ECO:0000259" key="1">
    <source>
        <dbReference type="PROSITE" id="PS50056"/>
    </source>
</evidence>
<reference evidence="2 3" key="1">
    <citation type="submission" date="2018-11" db="EMBL/GenBank/DDBJ databases">
        <authorList>
            <person name="Criscuolo A."/>
        </authorList>
    </citation>
    <scope>NUCLEOTIDE SEQUENCE [LARGE SCALE GENOMIC DNA]</scope>
    <source>
        <strain evidence="2">ATB-66</strain>
    </source>
</reference>
<dbReference type="EMBL" id="UXAV01000045">
    <property type="protein sequence ID" value="VDC33504.1"/>
    <property type="molecule type" value="Genomic_DNA"/>
</dbReference>
<protein>
    <recommendedName>
        <fullName evidence="1">Tyrosine specific protein phosphatases domain-containing protein</fullName>
    </recommendedName>
</protein>
<sequence>MEEKSYQELIPGRIFIGGIDAIGELLTNEEIDAIYDLRAEVKGPLSSAISVHQPLVDDAEQQDASIKAAVNEVISAYTSGKNVYFHCNTGRGRAGTIATATLLELGLANSVNEAEQKAQEIRPQINVKPQFKEALKRLYEA</sequence>
<dbReference type="InterPro" id="IPR000387">
    <property type="entry name" value="Tyr_Pase_dom"/>
</dbReference>
<dbReference type="RefSeq" id="WP_124071725.1">
    <property type="nucleotide sequence ID" value="NZ_CBCRXF010000004.1"/>
</dbReference>
<accession>A0A3P5XRI8</accession>
<dbReference type="InterPro" id="IPR029021">
    <property type="entry name" value="Prot-tyrosine_phosphatase-like"/>
</dbReference>
<dbReference type="PANTHER" id="PTHR47216:SF4">
    <property type="entry name" value="OS01G0859400 PROTEIN"/>
    <property type="match status" value="1"/>
</dbReference>
<feature type="domain" description="Tyrosine specific protein phosphatases" evidence="1">
    <location>
        <begin position="64"/>
        <end position="125"/>
    </location>
</feature>
<evidence type="ECO:0000313" key="2">
    <source>
        <dbReference type="EMBL" id="VDC33504.1"/>
    </source>
</evidence>
<dbReference type="SMART" id="SM00195">
    <property type="entry name" value="DSPc"/>
    <property type="match status" value="1"/>
</dbReference>
<evidence type="ECO:0000313" key="3">
    <source>
        <dbReference type="Proteomes" id="UP000270468"/>
    </source>
</evidence>
<dbReference type="AlphaFoldDB" id="A0A3P5XRI8"/>
<dbReference type="Pfam" id="PF00782">
    <property type="entry name" value="DSPc"/>
    <property type="match status" value="1"/>
</dbReference>
<dbReference type="PANTHER" id="PTHR47216">
    <property type="match status" value="1"/>
</dbReference>
<name>A0A3P5XRI8_9BACL</name>
<dbReference type="SUPFAM" id="SSF52799">
    <property type="entry name" value="(Phosphotyrosine protein) phosphatases II"/>
    <property type="match status" value="1"/>
</dbReference>
<gene>
    <name evidence="2" type="ORF">FILTAD_02914</name>
</gene>